<protein>
    <recommendedName>
        <fullName evidence="12">Transcription initiation factor IIF subunit beta</fullName>
    </recommendedName>
</protein>
<dbReference type="InterPro" id="IPR011039">
    <property type="entry name" value="TFIIF_interaction"/>
</dbReference>
<dbReference type="InterPro" id="IPR040450">
    <property type="entry name" value="TFIIF_beta_HTH"/>
</dbReference>
<evidence type="ECO:0000259" key="8">
    <source>
        <dbReference type="Pfam" id="PF02270"/>
    </source>
</evidence>
<comment type="similarity">
    <text evidence="2">Belongs to the TFIIF beta subunit family.</text>
</comment>
<dbReference type="SUPFAM" id="SSF46785">
    <property type="entry name" value="Winged helix' DNA-binding domain"/>
    <property type="match status" value="1"/>
</dbReference>
<proteinExistence type="inferred from homology"/>
<dbReference type="EMBL" id="LGRX02011533">
    <property type="protein sequence ID" value="KAK3268840.1"/>
    <property type="molecule type" value="Genomic_DNA"/>
</dbReference>
<dbReference type="InterPro" id="IPR036388">
    <property type="entry name" value="WH-like_DNA-bd_sf"/>
</dbReference>
<keyword evidence="3" id="KW-0805">Transcription regulation</keyword>
<name>A0AAE0FZR8_9CHLO</name>
<dbReference type="Pfam" id="PF02270">
    <property type="entry name" value="TFIIF_beta"/>
    <property type="match status" value="1"/>
</dbReference>
<dbReference type="PANTHER" id="PTHR10445">
    <property type="entry name" value="GENERAL TRANSCRIPTION FACTOR IIF SUBUNIT 2"/>
    <property type="match status" value="1"/>
</dbReference>
<keyword evidence="11" id="KW-1185">Reference proteome</keyword>
<evidence type="ECO:0000313" key="11">
    <source>
        <dbReference type="Proteomes" id="UP001190700"/>
    </source>
</evidence>
<comment type="caution">
    <text evidence="10">The sequence shown here is derived from an EMBL/GenBank/DDBJ whole genome shotgun (WGS) entry which is preliminary data.</text>
</comment>
<evidence type="ECO:0000313" key="10">
    <source>
        <dbReference type="EMBL" id="KAK3268840.1"/>
    </source>
</evidence>
<comment type="subcellular location">
    <subcellularLocation>
        <location evidence="1">Nucleus</location>
    </subcellularLocation>
</comment>
<dbReference type="InterPro" id="IPR036390">
    <property type="entry name" value="WH_DNA-bd_sf"/>
</dbReference>
<dbReference type="InterPro" id="IPR003196">
    <property type="entry name" value="TFIIF_beta"/>
</dbReference>
<dbReference type="Pfam" id="PF17683">
    <property type="entry name" value="TFIIF_beta_N"/>
    <property type="match status" value="1"/>
</dbReference>
<accession>A0AAE0FZR8</accession>
<dbReference type="GO" id="GO:0003677">
    <property type="term" value="F:DNA binding"/>
    <property type="evidence" value="ECO:0007669"/>
    <property type="project" value="UniProtKB-KW"/>
</dbReference>
<dbReference type="GO" id="GO:0006367">
    <property type="term" value="P:transcription initiation at RNA polymerase II promoter"/>
    <property type="evidence" value="ECO:0007669"/>
    <property type="project" value="InterPro"/>
</dbReference>
<feature type="region of interest" description="Disordered" evidence="7">
    <location>
        <begin position="254"/>
        <end position="276"/>
    </location>
</feature>
<sequence length="276" mass="31961">MSEKKSLKDKLDVKKADISRYWLVKVPSFVKNAWQNSASRAEEGTFGPQFGKMKLTFDPCAQDSRQRELPDACLSLTSQEAADIPKDYDLKFQAVEATQQNAMYVFSQDPYAGNKLTVEGKVQHKLDCRPQSMEDATYNKISKDRINDANKKARTLAMLELRDAKKMKMLKPVSTSEKRSVKALGRQPEERRARLGKEELQDELFSLFERQSYWSFKQLVMETHQPAVWLKEVLQEVCRFNKRGPYADKWEVKPEYRHSKTAEAPAPPPTKRPKFF</sequence>
<keyword evidence="5" id="KW-0804">Transcription</keyword>
<feature type="region of interest" description="Disordered" evidence="7">
    <location>
        <begin position="170"/>
        <end position="189"/>
    </location>
</feature>
<dbReference type="Proteomes" id="UP001190700">
    <property type="component" value="Unassembled WGS sequence"/>
</dbReference>
<dbReference type="CDD" id="cd07980">
    <property type="entry name" value="TFIIF_beta"/>
    <property type="match status" value="1"/>
</dbReference>
<evidence type="ECO:0000256" key="1">
    <source>
        <dbReference type="ARBA" id="ARBA00004123"/>
    </source>
</evidence>
<evidence type="ECO:0008006" key="12">
    <source>
        <dbReference type="Google" id="ProtNLM"/>
    </source>
</evidence>
<feature type="domain" description="TFIIF beta subunit N-terminal" evidence="9">
    <location>
        <begin position="20"/>
        <end position="151"/>
    </location>
</feature>
<evidence type="ECO:0000256" key="6">
    <source>
        <dbReference type="ARBA" id="ARBA00023242"/>
    </source>
</evidence>
<evidence type="ECO:0000259" key="9">
    <source>
        <dbReference type="Pfam" id="PF17683"/>
    </source>
</evidence>
<dbReference type="FunFam" id="1.10.10.10:FF:000035">
    <property type="entry name" value="General transcription factor IIF subunit 2"/>
    <property type="match status" value="1"/>
</dbReference>
<dbReference type="PANTHER" id="PTHR10445:SF0">
    <property type="entry name" value="GENERAL TRANSCRIPTION FACTOR IIF SUBUNIT 2"/>
    <property type="match status" value="1"/>
</dbReference>
<feature type="domain" description="TFIIF beta subunit HTH" evidence="8">
    <location>
        <begin position="193"/>
        <end position="257"/>
    </location>
</feature>
<dbReference type="Gene3D" id="1.10.10.10">
    <property type="entry name" value="Winged helix-like DNA-binding domain superfamily/Winged helix DNA-binding domain"/>
    <property type="match status" value="1"/>
</dbReference>
<evidence type="ECO:0000256" key="2">
    <source>
        <dbReference type="ARBA" id="ARBA00009543"/>
    </source>
</evidence>
<evidence type="ECO:0000256" key="7">
    <source>
        <dbReference type="SAM" id="MobiDB-lite"/>
    </source>
</evidence>
<dbReference type="AlphaFoldDB" id="A0AAE0FZR8"/>
<gene>
    <name evidence="10" type="ORF">CYMTET_22674</name>
</gene>
<organism evidence="10 11">
    <name type="scientific">Cymbomonas tetramitiformis</name>
    <dbReference type="NCBI Taxonomy" id="36881"/>
    <lineage>
        <taxon>Eukaryota</taxon>
        <taxon>Viridiplantae</taxon>
        <taxon>Chlorophyta</taxon>
        <taxon>Pyramimonadophyceae</taxon>
        <taxon>Pyramimonadales</taxon>
        <taxon>Pyramimonadaceae</taxon>
        <taxon>Cymbomonas</taxon>
    </lineage>
</organism>
<reference evidence="10 11" key="1">
    <citation type="journal article" date="2015" name="Genome Biol. Evol.">
        <title>Comparative Genomics of a Bacterivorous Green Alga Reveals Evolutionary Causalities and Consequences of Phago-Mixotrophic Mode of Nutrition.</title>
        <authorList>
            <person name="Burns J.A."/>
            <person name="Paasch A."/>
            <person name="Narechania A."/>
            <person name="Kim E."/>
        </authorList>
    </citation>
    <scope>NUCLEOTIDE SEQUENCE [LARGE SCALE GENOMIC DNA]</scope>
    <source>
        <strain evidence="10 11">PLY_AMNH</strain>
    </source>
</reference>
<keyword evidence="4" id="KW-0238">DNA-binding</keyword>
<evidence type="ECO:0000256" key="3">
    <source>
        <dbReference type="ARBA" id="ARBA00023015"/>
    </source>
</evidence>
<dbReference type="InterPro" id="IPR040504">
    <property type="entry name" value="TFIIF_beta_N"/>
</dbReference>
<evidence type="ECO:0000256" key="5">
    <source>
        <dbReference type="ARBA" id="ARBA00023163"/>
    </source>
</evidence>
<dbReference type="GO" id="GO:0005674">
    <property type="term" value="C:transcription factor TFIIF complex"/>
    <property type="evidence" value="ECO:0007669"/>
    <property type="project" value="InterPro"/>
</dbReference>
<keyword evidence="6" id="KW-0539">Nucleus</keyword>
<evidence type="ECO:0000256" key="4">
    <source>
        <dbReference type="ARBA" id="ARBA00023125"/>
    </source>
</evidence>
<dbReference type="SUPFAM" id="SSF50916">
    <property type="entry name" value="Rap30/74 interaction domains"/>
    <property type="match status" value="1"/>
</dbReference>